<keyword evidence="4" id="KW-1185">Reference proteome</keyword>
<dbReference type="EMBL" id="KB311261">
    <property type="protein sequence ID" value="ELT89618.1"/>
    <property type="molecule type" value="Genomic_DNA"/>
</dbReference>
<evidence type="ECO:0000313" key="3">
    <source>
        <dbReference type="EnsemblMetazoa" id="CapteP87663"/>
    </source>
</evidence>
<dbReference type="SUPFAM" id="SSF49842">
    <property type="entry name" value="TNF-like"/>
    <property type="match status" value="1"/>
</dbReference>
<dbReference type="HOGENOM" id="CLU_2229782_0_0_1"/>
<dbReference type="InterPro" id="IPR001073">
    <property type="entry name" value="C1q_dom"/>
</dbReference>
<dbReference type="Gene3D" id="2.60.120.40">
    <property type="match status" value="1"/>
</dbReference>
<dbReference type="EMBL" id="AMQN01032509">
    <property type="status" value="NOT_ANNOTATED_CDS"/>
    <property type="molecule type" value="Genomic_DNA"/>
</dbReference>
<proteinExistence type="predicted"/>
<organism evidence="2">
    <name type="scientific">Capitella teleta</name>
    <name type="common">Polychaete worm</name>
    <dbReference type="NCBI Taxonomy" id="283909"/>
    <lineage>
        <taxon>Eukaryota</taxon>
        <taxon>Metazoa</taxon>
        <taxon>Spiralia</taxon>
        <taxon>Lophotrochozoa</taxon>
        <taxon>Annelida</taxon>
        <taxon>Polychaeta</taxon>
        <taxon>Sedentaria</taxon>
        <taxon>Scolecida</taxon>
        <taxon>Capitellidae</taxon>
        <taxon>Capitella</taxon>
    </lineage>
</organism>
<dbReference type="AlphaFoldDB" id="R7T836"/>
<dbReference type="PROSITE" id="PS50871">
    <property type="entry name" value="C1Q"/>
    <property type="match status" value="1"/>
</dbReference>
<feature type="non-terminal residue" evidence="2">
    <location>
        <position position="1"/>
    </location>
</feature>
<accession>R7T836</accession>
<gene>
    <name evidence="2" type="ORF">CAPTEDRAFT_87663</name>
</gene>
<evidence type="ECO:0000313" key="2">
    <source>
        <dbReference type="EMBL" id="ELT89618.1"/>
    </source>
</evidence>
<dbReference type="Pfam" id="PF00386">
    <property type="entry name" value="C1q"/>
    <property type="match status" value="1"/>
</dbReference>
<name>R7T836_CAPTE</name>
<sequence>ILDEGSAFDGASGQYTCPVTGIYLFSITVGLGAGDKLRLQVKSSVNSVVPELTRLSAAHTALDTISRPVLLPCEAGEKIGLILLNGKITGDSTDMLSSFAGFQYNP</sequence>
<dbReference type="EnsemblMetazoa" id="CapteT87663">
    <property type="protein sequence ID" value="CapteP87663"/>
    <property type="gene ID" value="CapteG87663"/>
</dbReference>
<evidence type="ECO:0000259" key="1">
    <source>
        <dbReference type="PROSITE" id="PS50871"/>
    </source>
</evidence>
<evidence type="ECO:0000313" key="4">
    <source>
        <dbReference type="Proteomes" id="UP000014760"/>
    </source>
</evidence>
<reference evidence="2 4" key="2">
    <citation type="journal article" date="2013" name="Nature">
        <title>Insights into bilaterian evolution from three spiralian genomes.</title>
        <authorList>
            <person name="Simakov O."/>
            <person name="Marletaz F."/>
            <person name="Cho S.J."/>
            <person name="Edsinger-Gonzales E."/>
            <person name="Havlak P."/>
            <person name="Hellsten U."/>
            <person name="Kuo D.H."/>
            <person name="Larsson T."/>
            <person name="Lv J."/>
            <person name="Arendt D."/>
            <person name="Savage R."/>
            <person name="Osoegawa K."/>
            <person name="de Jong P."/>
            <person name="Grimwood J."/>
            <person name="Chapman J.A."/>
            <person name="Shapiro H."/>
            <person name="Aerts A."/>
            <person name="Otillar R.P."/>
            <person name="Terry A.Y."/>
            <person name="Boore J.L."/>
            <person name="Grigoriev I.V."/>
            <person name="Lindberg D.R."/>
            <person name="Seaver E.C."/>
            <person name="Weisblat D.A."/>
            <person name="Putnam N.H."/>
            <person name="Rokhsar D.S."/>
        </authorList>
    </citation>
    <scope>NUCLEOTIDE SEQUENCE</scope>
    <source>
        <strain evidence="2 4">I ESC-2004</strain>
    </source>
</reference>
<reference evidence="3" key="3">
    <citation type="submission" date="2015-06" db="UniProtKB">
        <authorList>
            <consortium name="EnsemblMetazoa"/>
        </authorList>
    </citation>
    <scope>IDENTIFICATION</scope>
</reference>
<reference evidence="4" key="1">
    <citation type="submission" date="2012-12" db="EMBL/GenBank/DDBJ databases">
        <authorList>
            <person name="Hellsten U."/>
            <person name="Grimwood J."/>
            <person name="Chapman J.A."/>
            <person name="Shapiro H."/>
            <person name="Aerts A."/>
            <person name="Otillar R.P."/>
            <person name="Terry A.Y."/>
            <person name="Boore J.L."/>
            <person name="Simakov O."/>
            <person name="Marletaz F."/>
            <person name="Cho S.-J."/>
            <person name="Edsinger-Gonzales E."/>
            <person name="Havlak P."/>
            <person name="Kuo D.-H."/>
            <person name="Larsson T."/>
            <person name="Lv J."/>
            <person name="Arendt D."/>
            <person name="Savage R."/>
            <person name="Osoegawa K."/>
            <person name="de Jong P."/>
            <person name="Lindberg D.R."/>
            <person name="Seaver E.C."/>
            <person name="Weisblat D.A."/>
            <person name="Putnam N.H."/>
            <person name="Grigoriev I.V."/>
            <person name="Rokhsar D.S."/>
        </authorList>
    </citation>
    <scope>NUCLEOTIDE SEQUENCE</scope>
    <source>
        <strain evidence="4">I ESC-2004</strain>
    </source>
</reference>
<dbReference type="Proteomes" id="UP000014760">
    <property type="component" value="Unassembled WGS sequence"/>
</dbReference>
<feature type="non-terminal residue" evidence="2">
    <location>
        <position position="106"/>
    </location>
</feature>
<dbReference type="InterPro" id="IPR008983">
    <property type="entry name" value="Tumour_necrosis_fac-like_dom"/>
</dbReference>
<protein>
    <recommendedName>
        <fullName evidence="1">C1q domain-containing protein</fullName>
    </recommendedName>
</protein>
<dbReference type="OrthoDB" id="9944757at2759"/>
<feature type="domain" description="C1q" evidence="1">
    <location>
        <begin position="1"/>
        <end position="106"/>
    </location>
</feature>